<sequence>MVGWSVLPPTCLLKVQTIRPPYSFTALSSYSQGIQDGWLVCPSP</sequence>
<accession>A0AA35SRX5</accession>
<reference evidence="1" key="1">
    <citation type="submission" date="2023-03" db="EMBL/GenBank/DDBJ databases">
        <authorList>
            <person name="Steffen K."/>
            <person name="Cardenas P."/>
        </authorList>
    </citation>
    <scope>NUCLEOTIDE SEQUENCE</scope>
</reference>
<dbReference type="EMBL" id="CASHTH010002694">
    <property type="protein sequence ID" value="CAI8033811.1"/>
    <property type="molecule type" value="Genomic_DNA"/>
</dbReference>
<evidence type="ECO:0000313" key="2">
    <source>
        <dbReference type="Proteomes" id="UP001174909"/>
    </source>
</evidence>
<dbReference type="AlphaFoldDB" id="A0AA35SRX5"/>
<protein>
    <submittedName>
        <fullName evidence="1">Uncharacterized protein</fullName>
    </submittedName>
</protein>
<comment type="caution">
    <text evidence="1">The sequence shown here is derived from an EMBL/GenBank/DDBJ whole genome shotgun (WGS) entry which is preliminary data.</text>
</comment>
<dbReference type="Proteomes" id="UP001174909">
    <property type="component" value="Unassembled WGS sequence"/>
</dbReference>
<evidence type="ECO:0000313" key="1">
    <source>
        <dbReference type="EMBL" id="CAI8033811.1"/>
    </source>
</evidence>
<gene>
    <name evidence="1" type="ORF">GBAR_LOCUS19066</name>
</gene>
<name>A0AA35SRX5_GEOBA</name>
<feature type="non-terminal residue" evidence="1">
    <location>
        <position position="44"/>
    </location>
</feature>
<keyword evidence="2" id="KW-1185">Reference proteome</keyword>
<proteinExistence type="predicted"/>
<organism evidence="1 2">
    <name type="scientific">Geodia barretti</name>
    <name type="common">Barrett's horny sponge</name>
    <dbReference type="NCBI Taxonomy" id="519541"/>
    <lineage>
        <taxon>Eukaryota</taxon>
        <taxon>Metazoa</taxon>
        <taxon>Porifera</taxon>
        <taxon>Demospongiae</taxon>
        <taxon>Heteroscleromorpha</taxon>
        <taxon>Tetractinellida</taxon>
        <taxon>Astrophorina</taxon>
        <taxon>Geodiidae</taxon>
        <taxon>Geodia</taxon>
    </lineage>
</organism>